<evidence type="ECO:0000256" key="1">
    <source>
        <dbReference type="SAM" id="Coils"/>
    </source>
</evidence>
<sequence length="717" mass="80335">MKLPRTILLILSLSASGCEASSLFYPSSASSASVAVTSYSSWASSTRQRRHVAFMVVPRGGGAHGDVVDESFSESEDANDDYIHDDDSIIDQSDYGDDVTAHSTDEDCVVSDNNEQDDNDDHLPSIDPNILSPTHLTSLFVSAAHHRQSLTSAMVHYATVLLRATRRACLAGARAVMSMDDDDDGEVNYRGNGKYDESEERRGSGGKKPMVHTLIGRTIHVIEVMYHAAVTSDDVSEVGAENVEVDDDDEGSQSIRDEVDDQVNTGTKHSRRRRRHQRRHNGKKRHHRKHHPHQPNRHITTPPKAIKVISNGGGMDPPPPSSNYQDAILQLAKLYNTKLPTNDDAHQTSNSNARFLICYISKQIRDGSSSNSNKSNAIAIPNLLSPEIVKLANRKALGKKQTGDYASFYIWIANDDAHVDAAMKRLGVKPLKRQSSTKKKKSKSDSDDPPILAIIYPATTIDPSSGRPRISSRILAQHHCNPPPTTCEILTSWANTVRKRHLRDYAKMQHACKELQLLQERNRGYVGSIQEDEAREVKEVKERQFKEEEEANERDRLRQLEERRQVLLESLAEEPPVVGTPPEDVITIALRFSDGSNKRDQRRFLAETTSINDVCNWIDATHGIEREKLELTTMNGARKFVYAEDDEKNMTLREAGLAKMTALRVVEVESVAVTNEENEVDDEKDDEEKEGAEEEGNDEEEDDEDDEDEEEDDDEEE</sequence>
<evidence type="ECO:0000313" key="6">
    <source>
        <dbReference type="Proteomes" id="UP001530293"/>
    </source>
</evidence>
<organism evidence="5 6">
    <name type="scientific">Discostella pseudostelligera</name>
    <dbReference type="NCBI Taxonomy" id="259834"/>
    <lineage>
        <taxon>Eukaryota</taxon>
        <taxon>Sar</taxon>
        <taxon>Stramenopiles</taxon>
        <taxon>Ochrophyta</taxon>
        <taxon>Bacillariophyta</taxon>
        <taxon>Coscinodiscophyceae</taxon>
        <taxon>Thalassiosirophycidae</taxon>
        <taxon>Stephanodiscales</taxon>
        <taxon>Stephanodiscaceae</taxon>
        <taxon>Discostella</taxon>
    </lineage>
</organism>
<feature type="region of interest" description="Disordered" evidence="2">
    <location>
        <begin position="243"/>
        <end position="302"/>
    </location>
</feature>
<dbReference type="EMBL" id="JALLBG020000056">
    <property type="protein sequence ID" value="KAL3769238.1"/>
    <property type="molecule type" value="Genomic_DNA"/>
</dbReference>
<feature type="region of interest" description="Disordered" evidence="2">
    <location>
        <begin position="669"/>
        <end position="717"/>
    </location>
</feature>
<gene>
    <name evidence="5" type="ORF">ACHAWU_006992</name>
</gene>
<dbReference type="InterPro" id="IPR001012">
    <property type="entry name" value="UBX_dom"/>
</dbReference>
<reference evidence="5 6" key="1">
    <citation type="submission" date="2024-10" db="EMBL/GenBank/DDBJ databases">
        <title>Updated reference genomes for cyclostephanoid diatoms.</title>
        <authorList>
            <person name="Roberts W.R."/>
            <person name="Alverson A.J."/>
        </authorList>
    </citation>
    <scope>NUCLEOTIDE SEQUENCE [LARGE SCALE GENOMIC DNA]</scope>
    <source>
        <strain evidence="5 6">AJA232-27</strain>
    </source>
</reference>
<feature type="region of interest" description="Disordered" evidence="2">
    <location>
        <begin position="180"/>
        <end position="210"/>
    </location>
</feature>
<keyword evidence="3" id="KW-0732">Signal</keyword>
<feature type="compositionally biased region" description="Basic residues" evidence="2">
    <location>
        <begin position="431"/>
        <end position="442"/>
    </location>
</feature>
<protein>
    <recommendedName>
        <fullName evidence="4">UBX domain-containing protein</fullName>
    </recommendedName>
</protein>
<dbReference type="AlphaFoldDB" id="A0ABD3N1S1"/>
<feature type="compositionally biased region" description="Basic and acidic residues" evidence="2">
    <location>
        <begin position="193"/>
        <end position="203"/>
    </location>
</feature>
<dbReference type="SUPFAM" id="SSF54236">
    <property type="entry name" value="Ubiquitin-like"/>
    <property type="match status" value="1"/>
</dbReference>
<feature type="region of interest" description="Disordered" evidence="2">
    <location>
        <begin position="109"/>
        <end position="128"/>
    </location>
</feature>
<feature type="coiled-coil region" evidence="1">
    <location>
        <begin position="531"/>
        <end position="570"/>
    </location>
</feature>
<name>A0ABD3N1S1_9STRA</name>
<dbReference type="CDD" id="cd01767">
    <property type="entry name" value="UBX"/>
    <property type="match status" value="1"/>
</dbReference>
<proteinExistence type="predicted"/>
<keyword evidence="6" id="KW-1185">Reference proteome</keyword>
<dbReference type="PROSITE" id="PS51257">
    <property type="entry name" value="PROKAR_LIPOPROTEIN"/>
    <property type="match status" value="1"/>
</dbReference>
<evidence type="ECO:0000256" key="3">
    <source>
        <dbReference type="SAM" id="SignalP"/>
    </source>
</evidence>
<dbReference type="PANTHER" id="PTHR23322">
    <property type="entry name" value="FAS-ASSOCIATED PROTEIN"/>
    <property type="match status" value="1"/>
</dbReference>
<feature type="chain" id="PRO_5044823175" description="UBX domain-containing protein" evidence="3">
    <location>
        <begin position="21"/>
        <end position="717"/>
    </location>
</feature>
<dbReference type="Pfam" id="PF00789">
    <property type="entry name" value="UBX"/>
    <property type="match status" value="1"/>
</dbReference>
<dbReference type="PANTHER" id="PTHR23322:SF1">
    <property type="entry name" value="FAS-ASSOCIATED FACTOR 2"/>
    <property type="match status" value="1"/>
</dbReference>
<dbReference type="Gene3D" id="3.10.20.90">
    <property type="entry name" value="Phosphatidylinositol 3-kinase Catalytic Subunit, Chain A, domain 1"/>
    <property type="match status" value="1"/>
</dbReference>
<keyword evidence="1" id="KW-0175">Coiled coil</keyword>
<dbReference type="PROSITE" id="PS50033">
    <property type="entry name" value="UBX"/>
    <property type="match status" value="1"/>
</dbReference>
<feature type="domain" description="UBX" evidence="4">
    <location>
        <begin position="581"/>
        <end position="665"/>
    </location>
</feature>
<feature type="region of interest" description="Disordered" evidence="2">
    <location>
        <begin position="431"/>
        <end position="450"/>
    </location>
</feature>
<dbReference type="InterPro" id="IPR050730">
    <property type="entry name" value="UBX_domain-protein"/>
</dbReference>
<comment type="caution">
    <text evidence="5">The sequence shown here is derived from an EMBL/GenBank/DDBJ whole genome shotgun (WGS) entry which is preliminary data.</text>
</comment>
<dbReference type="InterPro" id="IPR029071">
    <property type="entry name" value="Ubiquitin-like_domsf"/>
</dbReference>
<evidence type="ECO:0000256" key="2">
    <source>
        <dbReference type="SAM" id="MobiDB-lite"/>
    </source>
</evidence>
<evidence type="ECO:0000313" key="5">
    <source>
        <dbReference type="EMBL" id="KAL3769238.1"/>
    </source>
</evidence>
<feature type="compositionally biased region" description="Basic residues" evidence="2">
    <location>
        <begin position="268"/>
        <end position="296"/>
    </location>
</feature>
<feature type="signal peptide" evidence="3">
    <location>
        <begin position="1"/>
        <end position="20"/>
    </location>
</feature>
<accession>A0ABD3N1S1</accession>
<feature type="compositionally biased region" description="Acidic residues" evidence="2">
    <location>
        <begin position="109"/>
        <end position="120"/>
    </location>
</feature>
<evidence type="ECO:0000259" key="4">
    <source>
        <dbReference type="PROSITE" id="PS50033"/>
    </source>
</evidence>
<feature type="compositionally biased region" description="Acidic residues" evidence="2">
    <location>
        <begin position="676"/>
        <end position="717"/>
    </location>
</feature>
<dbReference type="Proteomes" id="UP001530293">
    <property type="component" value="Unassembled WGS sequence"/>
</dbReference>